<evidence type="ECO:0000313" key="2">
    <source>
        <dbReference type="EMBL" id="CAH3142522.1"/>
    </source>
</evidence>
<dbReference type="EMBL" id="CALNXK010000069">
    <property type="protein sequence ID" value="CAH3142522.1"/>
    <property type="molecule type" value="Genomic_DNA"/>
</dbReference>
<keyword evidence="3" id="KW-1185">Reference proteome</keyword>
<dbReference type="Proteomes" id="UP001159405">
    <property type="component" value="Unassembled WGS sequence"/>
</dbReference>
<reference evidence="2 3" key="1">
    <citation type="submission" date="2022-05" db="EMBL/GenBank/DDBJ databases">
        <authorList>
            <consortium name="Genoscope - CEA"/>
            <person name="William W."/>
        </authorList>
    </citation>
    <scope>NUCLEOTIDE SEQUENCE [LARGE SCALE GENOMIC DNA]</scope>
</reference>
<gene>
    <name evidence="2" type="ORF">PLOB_00042386</name>
</gene>
<comment type="caution">
    <text evidence="2">The sequence shown here is derived from an EMBL/GenBank/DDBJ whole genome shotgun (WGS) entry which is preliminary data.</text>
</comment>
<protein>
    <submittedName>
        <fullName evidence="2">Uncharacterized protein</fullName>
    </submittedName>
</protein>
<organism evidence="2 3">
    <name type="scientific">Porites lobata</name>
    <dbReference type="NCBI Taxonomy" id="104759"/>
    <lineage>
        <taxon>Eukaryota</taxon>
        <taxon>Metazoa</taxon>
        <taxon>Cnidaria</taxon>
        <taxon>Anthozoa</taxon>
        <taxon>Hexacorallia</taxon>
        <taxon>Scleractinia</taxon>
        <taxon>Fungiina</taxon>
        <taxon>Poritidae</taxon>
        <taxon>Porites</taxon>
    </lineage>
</organism>
<proteinExistence type="predicted"/>
<sequence length="692" mass="77463">MTDFGRSNAPLDFKLCVICQEKSRANLVENPTSYQKLLEAIEERSKYEDINSKTLWLVLKDLPLEELKEKATWHRSCYQETTHSGKIKRVKERFQREVRGPNEARRKTSESLQGLLTRSKTVPYDSNLCFFCEEKAKYQNPLHLVSTSSAGSSLDNAVKQSKDPKLLVKLSTALGSTDAHAIDIKYHKSCWAKHVSGVLRKTIKDDEERSRSETAAKLEFLNLTQAALDSGEILNMAQLEQAFDSISNENNKLPESLTSLMPCVEPPSRPPSPAHPTFELSSEQELPQNIRGENATWIVSRTLTGHDALSDDDNDPPLVPVWSAYNSLVNEALPVTRVGAPPLLAHPAHEWSTLLTVLMRTQNISVRVVGPGRKTVISLDLGLYPPTKRLQMARCELKNILLRPGELHVVMAMLRTIGSYIDSSGIDMCWIESELYGPSTVKQIIDGKHVKRAKRAHMITLQALFSLYLEAFLEGSPDVRRTLEELSTKVGDARKEGTKENIQTAHHSSTNAIQSSEVVKKMSDFDAANATNPLFTVFRQYMRMVMEMFAFIQAVHSGDWKLHLIALELFTKYFFVHDKICYLRMIPLYLAEMASLESSDPEIYGEFITGNWVVNKNKEVPFCAVGGDTALEHLNRSMKVSGGLVGITLNESALVHCPRTSPTHSRSQGNGGSRSGTCTPSRTKLSCFDARR</sequence>
<evidence type="ECO:0000313" key="3">
    <source>
        <dbReference type="Proteomes" id="UP001159405"/>
    </source>
</evidence>
<name>A0ABN8PEZ5_9CNID</name>
<accession>A0ABN8PEZ5</accession>
<dbReference type="PANTHER" id="PTHR47018:SF3">
    <property type="entry name" value="MYCBP-ASSOCIATED PROTEIN"/>
    <property type="match status" value="1"/>
</dbReference>
<evidence type="ECO:0000256" key="1">
    <source>
        <dbReference type="SAM" id="MobiDB-lite"/>
    </source>
</evidence>
<feature type="region of interest" description="Disordered" evidence="1">
    <location>
        <begin position="658"/>
        <end position="681"/>
    </location>
</feature>
<dbReference type="PANTHER" id="PTHR47018">
    <property type="entry name" value="CXC DOMAIN-CONTAINING PROTEIN-RELATED"/>
    <property type="match status" value="1"/>
</dbReference>